<organism evidence="1 2">
    <name type="scientific">Blautia hansenii DSM 20583</name>
    <dbReference type="NCBI Taxonomy" id="537007"/>
    <lineage>
        <taxon>Bacteria</taxon>
        <taxon>Bacillati</taxon>
        <taxon>Bacillota</taxon>
        <taxon>Clostridia</taxon>
        <taxon>Lachnospirales</taxon>
        <taxon>Lachnospiraceae</taxon>
        <taxon>Blautia</taxon>
    </lineage>
</organism>
<comment type="caution">
    <text evidence="1">The sequence shown here is derived from an EMBL/GenBank/DDBJ whole genome shotgun (WGS) entry which is preliminary data.</text>
</comment>
<evidence type="ECO:0000313" key="2">
    <source>
        <dbReference type="Proteomes" id="UP000003755"/>
    </source>
</evidence>
<dbReference type="HOGENOM" id="CLU_045940_0_0_9"/>
<reference evidence="1" key="1">
    <citation type="submission" date="2009-09" db="EMBL/GenBank/DDBJ databases">
        <authorList>
            <person name="Weinstock G."/>
            <person name="Sodergren E."/>
            <person name="Clifton S."/>
            <person name="Fulton L."/>
            <person name="Fulton B."/>
            <person name="Courtney L."/>
            <person name="Fronick C."/>
            <person name="Harrison M."/>
            <person name="Strong C."/>
            <person name="Farmer C."/>
            <person name="Delahaunty K."/>
            <person name="Markovic C."/>
            <person name="Hall O."/>
            <person name="Minx P."/>
            <person name="Tomlinson C."/>
            <person name="Mitreva M."/>
            <person name="Nelson J."/>
            <person name="Hou S."/>
            <person name="Wollam A."/>
            <person name="Pepin K.H."/>
            <person name="Johnson M."/>
            <person name="Bhonagiri V."/>
            <person name="Nash W.E."/>
            <person name="Warren W."/>
            <person name="Chinwalla A."/>
            <person name="Mardis E.R."/>
            <person name="Wilson R.K."/>
        </authorList>
    </citation>
    <scope>NUCLEOTIDE SEQUENCE [LARGE SCALE GENOMIC DNA]</scope>
    <source>
        <strain evidence="1">DSM 20583</strain>
    </source>
</reference>
<evidence type="ECO:0000313" key="1">
    <source>
        <dbReference type="EMBL" id="EEX20613.1"/>
    </source>
</evidence>
<dbReference type="Proteomes" id="UP000003755">
    <property type="component" value="Unassembled WGS sequence"/>
</dbReference>
<dbReference type="eggNOG" id="ENOG502ZARP">
    <property type="taxonomic scope" value="Bacteria"/>
</dbReference>
<keyword evidence="2" id="KW-1185">Reference proteome</keyword>
<gene>
    <name evidence="1" type="ORF">BLAHAN_06582</name>
</gene>
<evidence type="ECO:0008006" key="3">
    <source>
        <dbReference type="Google" id="ProtNLM"/>
    </source>
</evidence>
<proteinExistence type="predicted"/>
<dbReference type="EMBL" id="ABYU02000042">
    <property type="protein sequence ID" value="EEX20613.1"/>
    <property type="molecule type" value="Genomic_DNA"/>
</dbReference>
<dbReference type="AlphaFoldDB" id="C9LAX8"/>
<sequence>MSQTLYIFGNGFDIAHGIKTPYSAFREFLKENYEIFLTTFESMYNILPLDDTEPWYTKEAQEKWDKTVIDDLWWSFEEKIGHPDVEGMYDSAYSMVDTMPTDGIIDTMNVYWREQYGFVDKLQKYVLEWLQTIDTSKAMCKKDSLINNRNDLFMSFNYTDTLEKVYGINYVFHPHGGVPSCCEKMPIMGHGNKYIIDSYRRKAKEAQEEYVEWYESICNATADFCESLYKDTDAIISENDEFFSALWDVNQVICLGISFGDVDVPYLDRIQYKVRPETTWIVHYHSEEDFKRLKSVFGITGISRKYKVYFFKSDTFWDR</sequence>
<dbReference type="InterPro" id="IPR025935">
    <property type="entry name" value="AbiH"/>
</dbReference>
<dbReference type="Pfam" id="PF14253">
    <property type="entry name" value="AbiH"/>
    <property type="match status" value="1"/>
</dbReference>
<accession>C9LAX8</accession>
<name>C9LAX8_BLAHA</name>
<dbReference type="RefSeq" id="WP_004222567.1">
    <property type="nucleotide sequence ID" value="NZ_CP022413.2"/>
</dbReference>
<dbReference type="STRING" id="537007.BLAHAN_06582"/>
<protein>
    <recommendedName>
        <fullName evidence="3">Bacteriophage abortive infection AbiH</fullName>
    </recommendedName>
</protein>